<evidence type="ECO:0000313" key="2">
    <source>
        <dbReference type="Proteomes" id="UP000204225"/>
    </source>
</evidence>
<keyword evidence="2" id="KW-1185">Reference proteome</keyword>
<evidence type="ECO:0000313" key="1">
    <source>
        <dbReference type="EMBL" id="AGM15721.1"/>
    </source>
</evidence>
<gene>
    <name evidence="1" type="ORF">PGCG_00417</name>
</gene>
<dbReference type="EMBL" id="KC662249">
    <property type="protein sequence ID" value="AGM15721.1"/>
    <property type="molecule type" value="Genomic_DNA"/>
</dbReference>
<proteinExistence type="predicted"/>
<protein>
    <submittedName>
        <fullName evidence="1">Uncharacterized protein</fullName>
    </submittedName>
</protein>
<reference evidence="1 2" key="1">
    <citation type="journal article" date="2013" name="Proc. Natl. Acad. Sci. U.S.A.">
        <title>Genome of Phaeocystis globosa virus PgV-16T highlights the common ancestry of the largest known DNA viruses infecting eukaryotes.</title>
        <authorList>
            <person name="Santini S."/>
            <person name="Jeudy S."/>
            <person name="Bartoli J."/>
            <person name="Poirot O."/>
            <person name="Lescot M."/>
            <person name="Abergel C."/>
            <person name="Barbe V."/>
            <person name="Wommack K.E."/>
            <person name="Noordeloos A.A."/>
            <person name="Brussaard C.P."/>
            <person name="Claverie J.M."/>
        </authorList>
    </citation>
    <scope>NUCLEOTIDE SEQUENCE [LARGE SCALE GENOMIC DNA]</scope>
    <source>
        <strain evidence="1 2">16T</strain>
    </source>
</reference>
<sequence>MDEGINTDMNIYSIEDLINLLELDEDYTKENVIEKVNFLNQKYFENNEEMSDFFNNIQNKLIEEFNDNLNENVLPDYGSLIETVETMENMGEDNTVEDEDDDEDDDDEENEDNQDIKNDNYILEGDRSYNIHDLIEKDESNIEYYNSYDYLHFNTVFRARNNSLIDTLVPATNSNFVLSSPINNISRIKLASINIKKPYVISTSKSNNTFKIKKFINTNGVISCDFSSVIVIEDGYYDNPDNLTEYLNNNYFDNSSGDITTFMKNIKFSISENSNRVSFKLNSTYITENTSFAYFSVDFKTYYTKYYSLATILGFDYNKSATYYTSIRDPSDNRFNNSIITSPYNFTSKGNAELFFCLDEFHSNIVETHKLFLNNNMSSQKILAKINGSLGTSQTKNYITEIYSQTDTRYDHTREYDGVINLLNFNVKIVDIYGNIVNADFIEDFTFTLEVKINNSRLIKNKYNAKI</sequence>
<accession>A0AC59EXM6</accession>
<dbReference type="Proteomes" id="UP000204225">
    <property type="component" value="Segment"/>
</dbReference>
<organism evidence="1 2">
    <name type="scientific">Phaeocystis globosa virus PgV-16T</name>
    <dbReference type="NCBI Taxonomy" id="3071227"/>
    <lineage>
        <taxon>Viruses</taxon>
        <taxon>Varidnaviria</taxon>
        <taxon>Bamfordvirae</taxon>
        <taxon>Nucleocytoviricota</taxon>
        <taxon>Megaviricetes</taxon>
        <taxon>Imitervirales</taxon>
        <taxon>Mesomimiviridae</taxon>
        <taxon>Tethysvirus</taxon>
        <taxon>Tethysvirus hollandense</taxon>
    </lineage>
</organism>
<name>A0AC59EXM6_9VIRU</name>